<keyword evidence="10 23" id="KW-0472">Membrane</keyword>
<feature type="site" description="Important for interaction with phosphotyrosine-binding proteins" evidence="20">
    <location>
        <position position="1197"/>
    </location>
</feature>
<keyword evidence="15" id="KW-0393">Immunoglobulin domain</keyword>
<dbReference type="InterPro" id="IPR036179">
    <property type="entry name" value="Ig-like_dom_sf"/>
</dbReference>
<dbReference type="PROSITE" id="PS00107">
    <property type="entry name" value="PROTEIN_KINASE_ATP"/>
    <property type="match status" value="1"/>
</dbReference>
<dbReference type="InterPro" id="IPR008266">
    <property type="entry name" value="Tyr_kinase_AS"/>
</dbReference>
<evidence type="ECO:0000256" key="2">
    <source>
        <dbReference type="ARBA" id="ARBA00011902"/>
    </source>
</evidence>
<evidence type="ECO:0000256" key="22">
    <source>
        <dbReference type="SAM" id="MobiDB-lite"/>
    </source>
</evidence>
<evidence type="ECO:0000256" key="16">
    <source>
        <dbReference type="ARBA" id="ARBA00051243"/>
    </source>
</evidence>
<feature type="transmembrane region" description="Helical" evidence="23">
    <location>
        <begin position="806"/>
        <end position="828"/>
    </location>
</feature>
<dbReference type="FunFam" id="1.10.510.10:FF:000554">
    <property type="entry name" value="Predicted protein"/>
    <property type="match status" value="1"/>
</dbReference>
<comment type="subcellular location">
    <subcellularLocation>
        <location evidence="1">Membrane</location>
        <topology evidence="1">Single-pass membrane protein</topology>
    </subcellularLocation>
</comment>
<dbReference type="SMART" id="SM00219">
    <property type="entry name" value="TyrKc"/>
    <property type="match status" value="1"/>
</dbReference>
<dbReference type="PANTHER" id="PTHR24416">
    <property type="entry name" value="TYROSINE-PROTEIN KINASE RECEPTOR"/>
    <property type="match status" value="1"/>
</dbReference>
<evidence type="ECO:0000256" key="21">
    <source>
        <dbReference type="PROSITE-ProRule" id="PRU10141"/>
    </source>
</evidence>
<evidence type="ECO:0000256" key="15">
    <source>
        <dbReference type="ARBA" id="ARBA00023319"/>
    </source>
</evidence>
<evidence type="ECO:0000256" key="13">
    <source>
        <dbReference type="ARBA" id="ARBA00023170"/>
    </source>
</evidence>
<feature type="domain" description="Ig-like" evidence="25">
    <location>
        <begin position="475"/>
        <end position="577"/>
    </location>
</feature>
<dbReference type="FunFam" id="3.30.200.20:FF:000776">
    <property type="entry name" value="Flk-1 receptor"/>
    <property type="match status" value="1"/>
</dbReference>
<feature type="compositionally biased region" description="Polar residues" evidence="22">
    <location>
        <begin position="1371"/>
        <end position="1380"/>
    </location>
</feature>
<feature type="domain" description="Ig-like" evidence="25">
    <location>
        <begin position="262"/>
        <end position="360"/>
    </location>
</feature>
<evidence type="ECO:0000256" key="23">
    <source>
        <dbReference type="SAM" id="Phobius"/>
    </source>
</evidence>
<dbReference type="InterPro" id="IPR003598">
    <property type="entry name" value="Ig_sub2"/>
</dbReference>
<evidence type="ECO:0000256" key="3">
    <source>
        <dbReference type="ARBA" id="ARBA00022553"/>
    </source>
</evidence>
<evidence type="ECO:0000313" key="26">
    <source>
        <dbReference type="EMBL" id="KAK3099579.1"/>
    </source>
</evidence>
<dbReference type="PIRSF" id="PIRSF000615">
    <property type="entry name" value="TyrPK_CSF1-R"/>
    <property type="match status" value="1"/>
</dbReference>
<dbReference type="InterPro" id="IPR013783">
    <property type="entry name" value="Ig-like_fold"/>
</dbReference>
<dbReference type="SMART" id="SM00408">
    <property type="entry name" value="IGc2"/>
    <property type="match status" value="4"/>
</dbReference>
<keyword evidence="7" id="KW-0418">Kinase</keyword>
<keyword evidence="3" id="KW-0597">Phosphoprotein</keyword>
<evidence type="ECO:0000256" key="14">
    <source>
        <dbReference type="ARBA" id="ARBA00023180"/>
    </source>
</evidence>
<dbReference type="Gene3D" id="3.30.200.20">
    <property type="entry name" value="Phosphorylase Kinase, domain 1"/>
    <property type="match status" value="1"/>
</dbReference>
<dbReference type="InterPro" id="IPR007110">
    <property type="entry name" value="Ig-like_dom"/>
</dbReference>
<feature type="binding site" evidence="18">
    <location>
        <position position="1057"/>
    </location>
    <ligand>
        <name>ATP</name>
        <dbReference type="ChEBI" id="CHEBI:30616"/>
    </ligand>
</feature>
<keyword evidence="11" id="KW-0829">Tyrosine-protein kinase</keyword>
<feature type="binding site" evidence="19">
    <location>
        <position position="1058"/>
    </location>
    <ligand>
        <name>Mg(2+)</name>
        <dbReference type="ChEBI" id="CHEBI:18420"/>
    </ligand>
</feature>
<dbReference type="Pfam" id="PF07714">
    <property type="entry name" value="PK_Tyr_Ser-Thr"/>
    <property type="match status" value="1"/>
</dbReference>
<dbReference type="InterPro" id="IPR050122">
    <property type="entry name" value="RTK"/>
</dbReference>
<dbReference type="GO" id="GO:0046872">
    <property type="term" value="F:metal ion binding"/>
    <property type="evidence" value="ECO:0007669"/>
    <property type="project" value="UniProtKB-KW"/>
</dbReference>
<dbReference type="Gene3D" id="2.60.40.10">
    <property type="entry name" value="Immunoglobulins"/>
    <property type="match status" value="6"/>
</dbReference>
<evidence type="ECO:0000256" key="17">
    <source>
        <dbReference type="PIRSR" id="PIRSR000615-1"/>
    </source>
</evidence>
<dbReference type="InterPro" id="IPR001245">
    <property type="entry name" value="Ser-Thr/Tyr_kinase_cat_dom"/>
</dbReference>
<dbReference type="SMART" id="SM00409">
    <property type="entry name" value="IG"/>
    <property type="match status" value="5"/>
</dbReference>
<dbReference type="InterPro" id="IPR000719">
    <property type="entry name" value="Prot_kinase_dom"/>
</dbReference>
<evidence type="ECO:0000256" key="1">
    <source>
        <dbReference type="ARBA" id="ARBA00004167"/>
    </source>
</evidence>
<dbReference type="CDD" id="cd00096">
    <property type="entry name" value="Ig"/>
    <property type="match status" value="2"/>
</dbReference>
<evidence type="ECO:0000256" key="19">
    <source>
        <dbReference type="PIRSR" id="PIRSR000615-3"/>
    </source>
</evidence>
<dbReference type="GO" id="GO:0005524">
    <property type="term" value="F:ATP binding"/>
    <property type="evidence" value="ECO:0007669"/>
    <property type="project" value="UniProtKB-UniRule"/>
</dbReference>
<keyword evidence="19" id="KW-0460">Magnesium</keyword>
<evidence type="ECO:0000259" key="24">
    <source>
        <dbReference type="PROSITE" id="PS50011"/>
    </source>
</evidence>
<keyword evidence="5 23" id="KW-0812">Transmembrane</keyword>
<evidence type="ECO:0000256" key="5">
    <source>
        <dbReference type="ARBA" id="ARBA00022692"/>
    </source>
</evidence>
<dbReference type="GO" id="GO:0005886">
    <property type="term" value="C:plasma membrane"/>
    <property type="evidence" value="ECO:0007669"/>
    <property type="project" value="TreeGrafter"/>
</dbReference>
<feature type="active site" description="Proton acceptor" evidence="17">
    <location>
        <position position="1053"/>
    </location>
</feature>
<dbReference type="InterPro" id="IPR011009">
    <property type="entry name" value="Kinase-like_dom_sf"/>
</dbReference>
<keyword evidence="14" id="KW-0325">Glycoprotein</keyword>
<keyword evidence="9 23" id="KW-1133">Transmembrane helix</keyword>
<dbReference type="EC" id="2.7.10.1" evidence="2"/>
<comment type="catalytic activity">
    <reaction evidence="16">
        <text>L-tyrosyl-[protein] + ATP = O-phospho-L-tyrosyl-[protein] + ADP + H(+)</text>
        <dbReference type="Rhea" id="RHEA:10596"/>
        <dbReference type="Rhea" id="RHEA-COMP:10136"/>
        <dbReference type="Rhea" id="RHEA-COMP:20101"/>
        <dbReference type="ChEBI" id="CHEBI:15378"/>
        <dbReference type="ChEBI" id="CHEBI:30616"/>
        <dbReference type="ChEBI" id="CHEBI:46858"/>
        <dbReference type="ChEBI" id="CHEBI:61978"/>
        <dbReference type="ChEBI" id="CHEBI:456216"/>
        <dbReference type="EC" id="2.7.10.1"/>
    </reaction>
</comment>
<evidence type="ECO:0000256" key="4">
    <source>
        <dbReference type="ARBA" id="ARBA00022679"/>
    </source>
</evidence>
<feature type="compositionally biased region" description="Basic and acidic residues" evidence="22">
    <location>
        <begin position="1381"/>
        <end position="1390"/>
    </location>
</feature>
<dbReference type="InterPro" id="IPR003599">
    <property type="entry name" value="Ig_sub"/>
</dbReference>
<evidence type="ECO:0000256" key="10">
    <source>
        <dbReference type="ARBA" id="ARBA00023136"/>
    </source>
</evidence>
<keyword evidence="6 18" id="KW-0547">Nucleotide-binding</keyword>
<dbReference type="PROSITE" id="PS00109">
    <property type="entry name" value="PROTEIN_KINASE_TYR"/>
    <property type="match status" value="1"/>
</dbReference>
<evidence type="ECO:0000256" key="11">
    <source>
        <dbReference type="ARBA" id="ARBA00023137"/>
    </source>
</evidence>
<evidence type="ECO:0000256" key="12">
    <source>
        <dbReference type="ARBA" id="ARBA00023157"/>
    </source>
</evidence>
<name>A0AA88YHP0_PINIB</name>
<evidence type="ECO:0000256" key="8">
    <source>
        <dbReference type="ARBA" id="ARBA00022840"/>
    </source>
</evidence>
<keyword evidence="12" id="KW-1015">Disulfide bond</keyword>
<feature type="binding site" evidence="18">
    <location>
        <begin position="883"/>
        <end position="890"/>
    </location>
    <ligand>
        <name>ATP</name>
        <dbReference type="ChEBI" id="CHEBI:30616"/>
    </ligand>
</feature>
<dbReference type="GO" id="GO:0004714">
    <property type="term" value="F:transmembrane receptor protein tyrosine kinase activity"/>
    <property type="evidence" value="ECO:0007669"/>
    <property type="project" value="UniProtKB-EC"/>
</dbReference>
<gene>
    <name evidence="26" type="ORF">FSP39_006473</name>
</gene>
<feature type="binding site" evidence="19">
    <location>
        <position position="1071"/>
    </location>
    <ligand>
        <name>Mg(2+)</name>
        <dbReference type="ChEBI" id="CHEBI:18420"/>
    </ligand>
</feature>
<dbReference type="SUPFAM" id="SSF48726">
    <property type="entry name" value="Immunoglobulin"/>
    <property type="match status" value="4"/>
</dbReference>
<protein>
    <recommendedName>
        <fullName evidence="2">receptor protein-tyrosine kinase</fullName>
        <ecNumber evidence="2">2.7.10.1</ecNumber>
    </recommendedName>
</protein>
<dbReference type="Gene3D" id="1.10.510.10">
    <property type="entry name" value="Transferase(Phosphotransferase) domain 1"/>
    <property type="match status" value="1"/>
</dbReference>
<organism evidence="26 27">
    <name type="scientific">Pinctada imbricata</name>
    <name type="common">Atlantic pearl-oyster</name>
    <name type="synonym">Pinctada martensii</name>
    <dbReference type="NCBI Taxonomy" id="66713"/>
    <lineage>
        <taxon>Eukaryota</taxon>
        <taxon>Metazoa</taxon>
        <taxon>Spiralia</taxon>
        <taxon>Lophotrochozoa</taxon>
        <taxon>Mollusca</taxon>
        <taxon>Bivalvia</taxon>
        <taxon>Autobranchia</taxon>
        <taxon>Pteriomorphia</taxon>
        <taxon>Pterioida</taxon>
        <taxon>Pterioidea</taxon>
        <taxon>Pteriidae</taxon>
        <taxon>Pinctada</taxon>
    </lineage>
</organism>
<accession>A0AA88YHP0</accession>
<comment type="caution">
    <text evidence="26">The sequence shown here is derived from an EMBL/GenBank/DDBJ whole genome shotgun (WGS) entry which is preliminary data.</text>
</comment>
<feature type="region of interest" description="Disordered" evidence="22">
    <location>
        <begin position="1272"/>
        <end position="1408"/>
    </location>
</feature>
<dbReference type="Pfam" id="PF07679">
    <property type="entry name" value="I-set"/>
    <property type="match status" value="1"/>
</dbReference>
<feature type="domain" description="Ig-like" evidence="25">
    <location>
        <begin position="582"/>
        <end position="665"/>
    </location>
</feature>
<keyword evidence="27" id="KW-1185">Reference proteome</keyword>
<evidence type="ECO:0000256" key="6">
    <source>
        <dbReference type="ARBA" id="ARBA00022741"/>
    </source>
</evidence>
<dbReference type="SUPFAM" id="SSF56112">
    <property type="entry name" value="Protein kinase-like (PK-like)"/>
    <property type="match status" value="1"/>
</dbReference>
<dbReference type="InterPro" id="IPR013098">
    <property type="entry name" value="Ig_I-set"/>
</dbReference>
<reference evidence="26" key="1">
    <citation type="submission" date="2019-08" db="EMBL/GenBank/DDBJ databases">
        <title>The improved chromosome-level genome for the pearl oyster Pinctada fucata martensii using PacBio sequencing and Hi-C.</title>
        <authorList>
            <person name="Zheng Z."/>
        </authorList>
    </citation>
    <scope>NUCLEOTIDE SEQUENCE</scope>
    <source>
        <strain evidence="26">ZZ-2019</strain>
        <tissue evidence="26">Adductor muscle</tissue>
    </source>
</reference>
<keyword evidence="13" id="KW-0675">Receptor</keyword>
<proteinExistence type="predicted"/>
<dbReference type="InterPro" id="IPR017441">
    <property type="entry name" value="Protein_kinase_ATP_BS"/>
</dbReference>
<feature type="binding site" evidence="18 21">
    <location>
        <position position="910"/>
    </location>
    <ligand>
        <name>ATP</name>
        <dbReference type="ChEBI" id="CHEBI:30616"/>
    </ligand>
</feature>
<evidence type="ECO:0000256" key="9">
    <source>
        <dbReference type="ARBA" id="ARBA00022989"/>
    </source>
</evidence>
<keyword evidence="4" id="KW-0808">Transferase</keyword>
<feature type="domain" description="Protein kinase" evidence="24">
    <location>
        <begin position="876"/>
        <end position="1189"/>
    </location>
</feature>
<keyword evidence="8 18" id="KW-0067">ATP-binding</keyword>
<keyword evidence="19" id="KW-0479">Metal-binding</keyword>
<dbReference type="InterPro" id="IPR013151">
    <property type="entry name" value="Immunoglobulin_dom"/>
</dbReference>
<evidence type="ECO:0000259" key="25">
    <source>
        <dbReference type="PROSITE" id="PS50835"/>
    </source>
</evidence>
<dbReference type="Pfam" id="PF00047">
    <property type="entry name" value="ig"/>
    <property type="match status" value="1"/>
</dbReference>
<dbReference type="PROSITE" id="PS50835">
    <property type="entry name" value="IG_LIKE"/>
    <property type="match status" value="4"/>
</dbReference>
<evidence type="ECO:0000313" key="27">
    <source>
        <dbReference type="Proteomes" id="UP001186944"/>
    </source>
</evidence>
<feature type="compositionally biased region" description="Basic and acidic residues" evidence="22">
    <location>
        <begin position="1298"/>
        <end position="1333"/>
    </location>
</feature>
<dbReference type="PROSITE" id="PS50011">
    <property type="entry name" value="PROTEIN_KINASE_DOM"/>
    <property type="match status" value="1"/>
</dbReference>
<dbReference type="PANTHER" id="PTHR24416:SF600">
    <property type="entry name" value="PDGF- AND VEGF-RECEPTOR RELATED, ISOFORM J"/>
    <property type="match status" value="1"/>
</dbReference>
<dbReference type="GO" id="GO:0007169">
    <property type="term" value="P:cell surface receptor protein tyrosine kinase signaling pathway"/>
    <property type="evidence" value="ECO:0007669"/>
    <property type="project" value="TreeGrafter"/>
</dbReference>
<dbReference type="GO" id="GO:0043235">
    <property type="term" value="C:receptor complex"/>
    <property type="evidence" value="ECO:0007669"/>
    <property type="project" value="TreeGrafter"/>
</dbReference>
<dbReference type="EMBL" id="VSWD01000006">
    <property type="protein sequence ID" value="KAK3099579.1"/>
    <property type="molecule type" value="Genomic_DNA"/>
</dbReference>
<sequence length="1408" mass="159622">MQHLIVKRVDTNPEIHHYLISGGLERAFSGLNPKPDIFVYPDLSGNETEESSPINVHENELVVDSGDTFTIECFGGYPMTLVIKRGKDIGNKANNYDRLKVEERPVSNNTNTNRPYGSIFVISNTDYTYTGEYTCQYIQNKLSSSIYVYVRDEKKLLAPFGGTFPPNIPIYPMLVYHYRETAIRCRPTDPSVNMTLIKINGPQYIILKTGDEHAILYDPHRGFILQYPNAFFSGLFRCIAERDTTTDRLTFQLTYLRATSPPMPYFTPASDMVVEIGSTFEIYCNVKVDKGVKIHFNWSYSSNENSDRVRYTRPIRDPVQTQFAYDHIYSKLTVMNAGKKDEGVYRCITTTHDGKSKPIEKLVYIQDEPVLIIGEYSISSPSYSTNGLFYTVEGQGNVTIINTVEAFPSFNVTWYLNGAPIRIGGKEYNETKIESEYGIRIAKAARHHRGNYTAVLSNGFEWKSKSFYLVVKYAPAVTIQSSKVMMDKYYMISRPYNVECQVDSVPTPSSIYWQWQPCLPPDCVNSNDSWTNVTDLRVTLSGDLSNSKVYFRAARSGMFRCVADNTIGSDYYDTAVKVFYSPSGMDMDMSSDSLIEENPLNVSCRVTKWEYSDVSVYFVRRGKVKAVRLTENNWTYIDTLSTNKSHVTQLYIPSVNMTNDGSYRCVPTLLNGTVDHEGYKSKDFRVIAIEKPKFVSKNHEVVEEVRAIKGDMFILRECEVTGIPKPSVRWYKDGMIIDPENNTLGITLSDDDMSLIINSTQVANEGNYTCEAYNVGGSIQASWMFRVVNINTKAGLSRTKTATSTIIIVVVVATVLIIIILFAAVCLYRKRTAALHKELEQSLIQPSADYNPELPIDEQTSCIPYDPKWEFPKKRLRQGMVLGQGAFGRVIKAEAIGIVEHEDITVVAVKMVKDCTDRDQMMALLSELKILIHIGQHLNIVNLLGAVTKDIRYGELYVIVEYCHFGNLRSFILKHKEEFKDVMNDYVDPATEKQREAAREAAASKPYYVNKALIENTADLIGPPLTTKNLICWAFQVARGMEYLASKKYIHRDLAARNVLLAEDNVVKICDFGLAKDCYKNPEYHKKGDGPVPVKWMAIESLTHRLYTSKSDVWSYGIFLWELFSLGGSPYPGVEINEKFIGLLKDGYRMEKPRHSSDEMYKVMQATWREDADDRPTFTQLACLMGDFLEENVKQYYLDLTEPYLKMTDLEAGAKGTEESGASGYDGYFKMNQRKSDYLKMSPAPPPPIDVKSLEEDKEGYINEKKYKKLKEKGDETELQPLTKSTDECTIEDEEEEVFLRAKDKEGRRSEREESPLHLNTRADVHRSEDTDSGHSSTYAPGTPPDVGNDGYLIPKTGPDSQMVFVEPETPSKSVSTSDTRSNEFGHDYHFSPPPTYSAVLQDGDTNV</sequence>
<dbReference type="InterPro" id="IPR020635">
    <property type="entry name" value="Tyr_kinase_cat_dom"/>
</dbReference>
<evidence type="ECO:0000256" key="20">
    <source>
        <dbReference type="PIRSR" id="PIRSR000615-4"/>
    </source>
</evidence>
<feature type="domain" description="Ig-like" evidence="25">
    <location>
        <begin position="692"/>
        <end position="782"/>
    </location>
</feature>
<evidence type="ECO:0000256" key="18">
    <source>
        <dbReference type="PIRSR" id="PIRSR000615-2"/>
    </source>
</evidence>
<evidence type="ECO:0000256" key="7">
    <source>
        <dbReference type="ARBA" id="ARBA00022777"/>
    </source>
</evidence>
<dbReference type="Proteomes" id="UP001186944">
    <property type="component" value="Unassembled WGS sequence"/>
</dbReference>